<dbReference type="Gene3D" id="1.20.1260.100">
    <property type="entry name" value="TspO/MBR protein"/>
    <property type="match status" value="1"/>
</dbReference>
<keyword evidence="1" id="KW-1133">Transmembrane helix</keyword>
<evidence type="ECO:0000313" key="3">
    <source>
        <dbReference type="Proteomes" id="UP000593766"/>
    </source>
</evidence>
<feature type="transmembrane region" description="Helical" evidence="1">
    <location>
        <begin position="126"/>
        <end position="143"/>
    </location>
</feature>
<keyword evidence="1" id="KW-0812">Transmembrane</keyword>
<gene>
    <name evidence="2" type="ORF">IMZ38_03035</name>
</gene>
<feature type="transmembrane region" description="Helical" evidence="1">
    <location>
        <begin position="52"/>
        <end position="71"/>
    </location>
</feature>
<organism evidence="2 3">
    <name type="scientific">Thermosphaera chiliense</name>
    <dbReference type="NCBI Taxonomy" id="3402707"/>
    <lineage>
        <taxon>Archaea</taxon>
        <taxon>Thermoproteota</taxon>
        <taxon>Thermoprotei</taxon>
        <taxon>Desulfurococcales</taxon>
        <taxon>Desulfurococcaceae</taxon>
        <taxon>Thermosphaera</taxon>
    </lineage>
</organism>
<dbReference type="KEGG" id="tcs:IMZ38_03035"/>
<dbReference type="InterPro" id="IPR038330">
    <property type="entry name" value="TspO/MBR-related_sf"/>
</dbReference>
<accession>A0A7M1URT7</accession>
<evidence type="ECO:0000313" key="2">
    <source>
        <dbReference type="EMBL" id="QOR94901.1"/>
    </source>
</evidence>
<keyword evidence="1" id="KW-0472">Membrane</keyword>
<feature type="transmembrane region" description="Helical" evidence="1">
    <location>
        <begin position="29"/>
        <end position="46"/>
    </location>
</feature>
<feature type="transmembrane region" description="Helical" evidence="1">
    <location>
        <begin position="171"/>
        <end position="191"/>
    </location>
</feature>
<name>A0A7M1URT7_9CREN</name>
<evidence type="ECO:0000256" key="1">
    <source>
        <dbReference type="SAM" id="Phobius"/>
    </source>
</evidence>
<dbReference type="OrthoDB" id="125714at2157"/>
<protein>
    <recommendedName>
        <fullName evidence="4">Tryptophan-rich sensory protein</fullName>
    </recommendedName>
</protein>
<dbReference type="RefSeq" id="WP_193436697.1">
    <property type="nucleotide sequence ID" value="NZ_CP063144.1"/>
</dbReference>
<dbReference type="GeneID" id="59454359"/>
<dbReference type="AlphaFoldDB" id="A0A7M1URT7"/>
<feature type="transmembrane region" description="Helical" evidence="1">
    <location>
        <begin position="148"/>
        <end position="165"/>
    </location>
</feature>
<evidence type="ECO:0008006" key="4">
    <source>
        <dbReference type="Google" id="ProtNLM"/>
    </source>
</evidence>
<keyword evidence="3" id="KW-1185">Reference proteome</keyword>
<sequence length="197" mass="21551">MGVIYVLLEIFVYSQALSNRQAEELRERIGYLFAASCALNTAWLFLWQFEYLVPSVAVMFLLLASLIAIYLRLGVATSELPARIKIGFHVPFSIYLGWITIATIANVAVTLVSINWDGFGISPEAWAVTIIIIALLITELVALTRKDIAFGLVVVWALLGIAVNQSKNQSIVAAAVVSAAMVAATFVAKILHAKLRR</sequence>
<feature type="transmembrane region" description="Helical" evidence="1">
    <location>
        <begin position="92"/>
        <end position="114"/>
    </location>
</feature>
<dbReference type="EMBL" id="CP063144">
    <property type="protein sequence ID" value="QOR94901.1"/>
    <property type="molecule type" value="Genomic_DNA"/>
</dbReference>
<reference evidence="2 3" key="1">
    <citation type="submission" date="2020-10" db="EMBL/GenBank/DDBJ databases">
        <title>Complete genome sequence of Thermosphaera aggregans strain 3507.</title>
        <authorList>
            <person name="Zayulina K.S."/>
            <person name="Elcheninov A.G."/>
            <person name="Toshchakov S.V."/>
            <person name="Kublanov I.V."/>
            <person name="Kochetkova T.V."/>
        </authorList>
    </citation>
    <scope>NUCLEOTIDE SEQUENCE [LARGE SCALE GENOMIC DNA]</scope>
    <source>
        <strain evidence="2 3">3507</strain>
    </source>
</reference>
<dbReference type="Proteomes" id="UP000593766">
    <property type="component" value="Chromosome"/>
</dbReference>
<dbReference type="PANTHER" id="PTHR33802">
    <property type="entry name" value="SI:CH211-161H7.5-RELATED"/>
    <property type="match status" value="1"/>
</dbReference>
<proteinExistence type="predicted"/>
<dbReference type="PANTHER" id="PTHR33802:SF1">
    <property type="entry name" value="XK-RELATED PROTEIN"/>
    <property type="match status" value="1"/>
</dbReference>